<name>A0AC60W0M6_9ARCH</name>
<organism evidence="1 2">
    <name type="scientific">Candidatus Nitrosomaritimum aestuariumsis</name>
    <dbReference type="NCBI Taxonomy" id="3342354"/>
    <lineage>
        <taxon>Archaea</taxon>
        <taxon>Nitrososphaerota</taxon>
        <taxon>Nitrososphaeria</taxon>
        <taxon>Nitrosopumilales</taxon>
        <taxon>Nitrosopumilaceae</taxon>
        <taxon>Candidatus Nitrosomaritimum</taxon>
    </lineage>
</organism>
<dbReference type="EMBL" id="JACEMZ010000066">
    <property type="protein sequence ID" value="MBA4453052.1"/>
    <property type="molecule type" value="Genomic_DNA"/>
</dbReference>
<evidence type="ECO:0000313" key="2">
    <source>
        <dbReference type="Proteomes" id="UP000559653"/>
    </source>
</evidence>
<proteinExistence type="predicted"/>
<reference evidence="1 2" key="1">
    <citation type="journal article" date="2020" name="Appl. Environ. Microbiol.">
        <title>Genomic Characteristics of a Novel Species of Ammonia-Oxidizing Archaea from the Jiulong River Estuary.</title>
        <authorList>
            <person name="Zou D."/>
            <person name="Wan R."/>
            <person name="Han L."/>
            <person name="Xu M.N."/>
            <person name="Liu Y."/>
            <person name="Liu H."/>
            <person name="Kao S.J."/>
            <person name="Li M."/>
        </authorList>
    </citation>
    <scope>NUCLEOTIDE SEQUENCE [LARGE SCALE GENOMIC DNA]</scope>
    <source>
        <strain evidence="1">W1bin1</strain>
    </source>
</reference>
<evidence type="ECO:0000313" key="1">
    <source>
        <dbReference type="EMBL" id="MBA4453052.1"/>
    </source>
</evidence>
<dbReference type="Proteomes" id="UP000559653">
    <property type="component" value="Unassembled WGS sequence"/>
</dbReference>
<accession>A0AC60W0M6</accession>
<protein>
    <submittedName>
        <fullName evidence="1">Uncharacterized protein</fullName>
    </submittedName>
</protein>
<sequence>MSQHPNETKVFNKKCDLLLKEPHVRFVGVINNMGRQIAGGYKKTITPLVDEEDHKISLEHALEIMITKDLDDSLGSIDSIVTRRKKVTMITIPMEKFSLLISTERKADAEKVIKKASKLFDLE</sequence>
<gene>
    <name evidence="1" type="ORF">H2B03_07815</name>
</gene>
<comment type="caution">
    <text evidence="1">The sequence shown here is derived from an EMBL/GenBank/DDBJ whole genome shotgun (WGS) entry which is preliminary data.</text>
</comment>